<name>A0A165SMV9_AERVE</name>
<dbReference type="InterPro" id="IPR010710">
    <property type="entry name" value="DUF1289"/>
</dbReference>
<dbReference type="EMBL" id="CP014774">
    <property type="protein sequence ID" value="ANB51631.1"/>
    <property type="molecule type" value="Genomic_DNA"/>
</dbReference>
<dbReference type="Proteomes" id="UP000076809">
    <property type="component" value="Chromosome"/>
</dbReference>
<proteinExistence type="predicted"/>
<gene>
    <name evidence="1" type="ORF">WM43_02515</name>
</gene>
<dbReference type="AlphaFoldDB" id="A0A165SMV9"/>
<dbReference type="Pfam" id="PF06945">
    <property type="entry name" value="DUF1289"/>
    <property type="match status" value="1"/>
</dbReference>
<reference evidence="1 2" key="1">
    <citation type="journal article" date="2016" name="J. Clin. Microbiol.">
        <title>Detection and Whole-Genome Sequencing of Carbapenemase-Producing Aeromonas hydrophila Isolates from Routine Perirectal Surveillance Culture.</title>
        <authorList>
            <person name="Hughes H.Y."/>
            <person name="Conlan S.P."/>
            <person name="Lau A.F."/>
            <person name="Dekker J.P."/>
            <person name="Michelin A.V."/>
            <person name="Youn J.H."/>
            <person name="Henderson D.K."/>
            <person name="Frank K.M."/>
            <person name="Segre J.A."/>
            <person name="Palmore T.N."/>
        </authorList>
    </citation>
    <scope>NUCLEOTIDE SEQUENCE [LARGE SCALE GENOMIC DNA]</scope>
    <source>
        <strain evidence="1 2">AVNIH1</strain>
    </source>
</reference>
<dbReference type="Pfam" id="PF14375">
    <property type="entry name" value="Cys_rich_CWC"/>
    <property type="match status" value="1"/>
</dbReference>
<evidence type="ECO:0000313" key="1">
    <source>
        <dbReference type="EMBL" id="ANB51631.1"/>
    </source>
</evidence>
<dbReference type="InterPro" id="IPR032720">
    <property type="entry name" value="Cys_rich_CWC"/>
</dbReference>
<evidence type="ECO:0000313" key="2">
    <source>
        <dbReference type="Proteomes" id="UP000076809"/>
    </source>
</evidence>
<protein>
    <submittedName>
        <fullName evidence="1">Uncharacterized protein</fullName>
    </submittedName>
</protein>
<dbReference type="RefSeq" id="WP_021229998.1">
    <property type="nucleotide sequence ID" value="NZ_AP022281.1"/>
</dbReference>
<sequence length="103" mass="10791">MPSPCVGLCKAKDGLCLGCGRTLSEIGHWSAMDSKAQLAVMAELNGSKSTHRCPGCGEPAYCAVSAGQTIAQCWCSQLPVLPMQEASACWCRRCLAKAIAAQD</sequence>
<organism evidence="1 2">
    <name type="scientific">Aeromonas veronii</name>
    <dbReference type="NCBI Taxonomy" id="654"/>
    <lineage>
        <taxon>Bacteria</taxon>
        <taxon>Pseudomonadati</taxon>
        <taxon>Pseudomonadota</taxon>
        <taxon>Gammaproteobacteria</taxon>
        <taxon>Aeromonadales</taxon>
        <taxon>Aeromonadaceae</taxon>
        <taxon>Aeromonas</taxon>
    </lineage>
</organism>
<accession>A0A165SMV9</accession>